<dbReference type="Proteomes" id="UP001642487">
    <property type="component" value="Chromosome 7"/>
</dbReference>
<keyword evidence="2" id="KW-1185">Reference proteome</keyword>
<dbReference type="EMBL" id="OZ021741">
    <property type="protein sequence ID" value="CAK9326033.1"/>
    <property type="molecule type" value="Genomic_DNA"/>
</dbReference>
<gene>
    <name evidence="1" type="ORF">CITCOLO1_LOCUS18358</name>
</gene>
<evidence type="ECO:0000313" key="2">
    <source>
        <dbReference type="Proteomes" id="UP001642487"/>
    </source>
</evidence>
<protein>
    <submittedName>
        <fullName evidence="1">Uncharacterized protein</fullName>
    </submittedName>
</protein>
<organism evidence="1 2">
    <name type="scientific">Citrullus colocynthis</name>
    <name type="common">colocynth</name>
    <dbReference type="NCBI Taxonomy" id="252529"/>
    <lineage>
        <taxon>Eukaryota</taxon>
        <taxon>Viridiplantae</taxon>
        <taxon>Streptophyta</taxon>
        <taxon>Embryophyta</taxon>
        <taxon>Tracheophyta</taxon>
        <taxon>Spermatophyta</taxon>
        <taxon>Magnoliopsida</taxon>
        <taxon>eudicotyledons</taxon>
        <taxon>Gunneridae</taxon>
        <taxon>Pentapetalae</taxon>
        <taxon>rosids</taxon>
        <taxon>fabids</taxon>
        <taxon>Cucurbitales</taxon>
        <taxon>Cucurbitaceae</taxon>
        <taxon>Benincaseae</taxon>
        <taxon>Citrullus</taxon>
    </lineage>
</organism>
<proteinExistence type="predicted"/>
<name>A0ABP0Z2N6_9ROSI</name>
<feature type="non-terminal residue" evidence="1">
    <location>
        <position position="82"/>
    </location>
</feature>
<sequence>MSLRIRRLQGRRSLDEVSEGLACALLTKIPQRDPEHCFGKSRELSVCPRICHPIRIHSKFERIRHQPKLETKSTLLSVICQQ</sequence>
<accession>A0ABP0Z2N6</accession>
<reference evidence="1 2" key="1">
    <citation type="submission" date="2024-03" db="EMBL/GenBank/DDBJ databases">
        <authorList>
            <person name="Gkanogiannis A."/>
            <person name="Becerra Lopez-Lavalle L."/>
        </authorList>
    </citation>
    <scope>NUCLEOTIDE SEQUENCE [LARGE SCALE GENOMIC DNA]</scope>
</reference>
<evidence type="ECO:0000313" key="1">
    <source>
        <dbReference type="EMBL" id="CAK9326033.1"/>
    </source>
</evidence>